<dbReference type="Proteomes" id="UP000534286">
    <property type="component" value="Unassembled WGS sequence"/>
</dbReference>
<dbReference type="RefSeq" id="WP_312882705.1">
    <property type="nucleotide sequence ID" value="NZ_BAABEK010000004.1"/>
</dbReference>
<keyword evidence="8" id="KW-1185">Reference proteome</keyword>
<feature type="transmembrane region" description="Helical" evidence="6">
    <location>
        <begin position="121"/>
        <end position="143"/>
    </location>
</feature>
<dbReference type="GO" id="GO:0005886">
    <property type="term" value="C:plasma membrane"/>
    <property type="evidence" value="ECO:0007669"/>
    <property type="project" value="UniProtKB-SubCell"/>
</dbReference>
<protein>
    <submittedName>
        <fullName evidence="7">Ribose transport system permease protein</fullName>
    </submittedName>
</protein>
<evidence type="ECO:0000256" key="6">
    <source>
        <dbReference type="SAM" id="Phobius"/>
    </source>
</evidence>
<keyword evidence="2" id="KW-1003">Cell membrane</keyword>
<feature type="transmembrane region" description="Helical" evidence="6">
    <location>
        <begin position="78"/>
        <end position="101"/>
    </location>
</feature>
<dbReference type="GO" id="GO:0022857">
    <property type="term" value="F:transmembrane transporter activity"/>
    <property type="evidence" value="ECO:0007669"/>
    <property type="project" value="InterPro"/>
</dbReference>
<dbReference type="EMBL" id="JACHJU010000002">
    <property type="protein sequence ID" value="MBB4941057.1"/>
    <property type="molecule type" value="Genomic_DNA"/>
</dbReference>
<evidence type="ECO:0000256" key="2">
    <source>
        <dbReference type="ARBA" id="ARBA00022475"/>
    </source>
</evidence>
<feature type="transmembrane region" description="Helical" evidence="6">
    <location>
        <begin position="238"/>
        <end position="258"/>
    </location>
</feature>
<dbReference type="AlphaFoldDB" id="A0A7W7RZQ5"/>
<sequence length="348" mass="35474">MTARERLRLARPPAASVPAEPAAAARRGGVLSGRIGSTQVIYLALAGVMLVGWALVALDGGDFLTLETIVGIQQRSAALGIVAVGQTLAILAGSLDLSVAYLISLTSLVAAEIMAGQDSGIVPAVAAVLAVSALVGLVNGLVITRLHVHAFIATLGTALIIRGVVDHLYDGPAGSVPESFQRLGYDRLGPVPVSALLWAAVAVAAWFLLRRTRLGYRIYAVGGDEEVARLSGVRTGRVIVATHVLCSVCAGIAGLLLAGRLGAGAPTVGTDGGYDLESIAAVVLGGTALAGGRGGVPGTVGGVLLLAVLDSVFNQLEVNAFFKDVVRGVVIVVAVAGYARRTVRRRSR</sequence>
<comment type="caution">
    <text evidence="7">The sequence shown here is derived from an EMBL/GenBank/DDBJ whole genome shotgun (WGS) entry which is preliminary data.</text>
</comment>
<keyword evidence="3 6" id="KW-0812">Transmembrane</keyword>
<comment type="subcellular location">
    <subcellularLocation>
        <location evidence="1">Cell membrane</location>
        <topology evidence="1">Multi-pass membrane protein</topology>
    </subcellularLocation>
</comment>
<evidence type="ECO:0000256" key="5">
    <source>
        <dbReference type="ARBA" id="ARBA00023136"/>
    </source>
</evidence>
<keyword evidence="4 6" id="KW-1133">Transmembrane helix</keyword>
<proteinExistence type="predicted"/>
<evidence type="ECO:0000256" key="1">
    <source>
        <dbReference type="ARBA" id="ARBA00004651"/>
    </source>
</evidence>
<feature type="transmembrane region" description="Helical" evidence="6">
    <location>
        <begin position="189"/>
        <end position="209"/>
    </location>
</feature>
<dbReference type="CDD" id="cd06579">
    <property type="entry name" value="TM_PBP1_transp_AraH_like"/>
    <property type="match status" value="1"/>
</dbReference>
<dbReference type="PANTHER" id="PTHR32196:SF63">
    <property type="entry name" value="INNER MEMBRANE ABC TRANSPORTER PERMEASE PROTEIN YJFF"/>
    <property type="match status" value="1"/>
</dbReference>
<organism evidence="7 8">
    <name type="scientific">Streptosporangium album</name>
    <dbReference type="NCBI Taxonomy" id="47479"/>
    <lineage>
        <taxon>Bacteria</taxon>
        <taxon>Bacillati</taxon>
        <taxon>Actinomycetota</taxon>
        <taxon>Actinomycetes</taxon>
        <taxon>Streptosporangiales</taxon>
        <taxon>Streptosporangiaceae</taxon>
        <taxon>Streptosporangium</taxon>
    </lineage>
</organism>
<dbReference type="PANTHER" id="PTHR32196">
    <property type="entry name" value="ABC TRANSPORTER PERMEASE PROTEIN YPHD-RELATED-RELATED"/>
    <property type="match status" value="1"/>
</dbReference>
<reference evidence="7 8" key="1">
    <citation type="submission" date="2020-08" db="EMBL/GenBank/DDBJ databases">
        <title>Sequencing the genomes of 1000 actinobacteria strains.</title>
        <authorList>
            <person name="Klenk H.-P."/>
        </authorList>
    </citation>
    <scope>NUCLEOTIDE SEQUENCE [LARGE SCALE GENOMIC DNA]</scope>
    <source>
        <strain evidence="7 8">DSM 43023</strain>
    </source>
</reference>
<dbReference type="InterPro" id="IPR001851">
    <property type="entry name" value="ABC_transp_permease"/>
</dbReference>
<evidence type="ECO:0000256" key="4">
    <source>
        <dbReference type="ARBA" id="ARBA00022989"/>
    </source>
</evidence>
<keyword evidence="5 6" id="KW-0472">Membrane</keyword>
<feature type="transmembrane region" description="Helical" evidence="6">
    <location>
        <begin position="150"/>
        <end position="169"/>
    </location>
</feature>
<evidence type="ECO:0000256" key="3">
    <source>
        <dbReference type="ARBA" id="ARBA00022692"/>
    </source>
</evidence>
<gene>
    <name evidence="7" type="ORF">FHR32_005434</name>
</gene>
<feature type="transmembrane region" description="Helical" evidence="6">
    <location>
        <begin position="40"/>
        <end position="58"/>
    </location>
</feature>
<accession>A0A7W7RZQ5</accession>
<evidence type="ECO:0000313" key="7">
    <source>
        <dbReference type="EMBL" id="MBB4941057.1"/>
    </source>
</evidence>
<feature type="transmembrane region" description="Helical" evidence="6">
    <location>
        <begin position="320"/>
        <end position="339"/>
    </location>
</feature>
<evidence type="ECO:0000313" key="8">
    <source>
        <dbReference type="Proteomes" id="UP000534286"/>
    </source>
</evidence>
<dbReference type="Pfam" id="PF02653">
    <property type="entry name" value="BPD_transp_2"/>
    <property type="match status" value="1"/>
</dbReference>
<name>A0A7W7RZQ5_9ACTN</name>